<name>A0ABV4KYP5_9GAMM</name>
<dbReference type="EMBL" id="JBGONM010000009">
    <property type="protein sequence ID" value="MEZ8080587.1"/>
    <property type="molecule type" value="Genomic_DNA"/>
</dbReference>
<keyword evidence="2" id="KW-1185">Reference proteome</keyword>
<dbReference type="RefSeq" id="WP_198928625.1">
    <property type="nucleotide sequence ID" value="NZ_AJYG02000063.1"/>
</dbReference>
<reference evidence="1 2" key="1">
    <citation type="submission" date="2024-06" db="EMBL/GenBank/DDBJ databases">
        <authorList>
            <person name="Steensen K."/>
            <person name="Seneca J."/>
            <person name="Bartlau N."/>
            <person name="Yu A.X."/>
            <person name="Polz M.F."/>
        </authorList>
    </citation>
    <scope>NUCLEOTIDE SEQUENCE [LARGE SCALE GENOMIC DNA]</scope>
    <source>
        <strain evidence="1 2">1F260</strain>
    </source>
</reference>
<organism evidence="1 2">
    <name type="scientific">Enterovibrio norvegicus</name>
    <dbReference type="NCBI Taxonomy" id="188144"/>
    <lineage>
        <taxon>Bacteria</taxon>
        <taxon>Pseudomonadati</taxon>
        <taxon>Pseudomonadota</taxon>
        <taxon>Gammaproteobacteria</taxon>
        <taxon>Vibrionales</taxon>
        <taxon>Vibrionaceae</taxon>
        <taxon>Enterovibrio</taxon>
    </lineage>
</organism>
<accession>A0ABV4KYP5</accession>
<sequence length="56" mass="6424">MTLFRLGEYDINNLDKRMFGLNVHFPTILVCRFRANGRAIPLHSADCLSVENEITT</sequence>
<gene>
    <name evidence="1" type="ORF">ACED35_05655</name>
</gene>
<dbReference type="Proteomes" id="UP001569154">
    <property type="component" value="Unassembled WGS sequence"/>
</dbReference>
<comment type="caution">
    <text evidence="1">The sequence shown here is derived from an EMBL/GenBank/DDBJ whole genome shotgun (WGS) entry which is preliminary data.</text>
</comment>
<protein>
    <submittedName>
        <fullName evidence="1">Uncharacterized protein</fullName>
    </submittedName>
</protein>
<evidence type="ECO:0000313" key="2">
    <source>
        <dbReference type="Proteomes" id="UP001569154"/>
    </source>
</evidence>
<proteinExistence type="predicted"/>
<evidence type="ECO:0000313" key="1">
    <source>
        <dbReference type="EMBL" id="MEZ8080587.1"/>
    </source>
</evidence>